<dbReference type="Proteomes" id="UP000252086">
    <property type="component" value="Unassembled WGS sequence"/>
</dbReference>
<feature type="signal peptide" evidence="1">
    <location>
        <begin position="1"/>
        <end position="21"/>
    </location>
</feature>
<gene>
    <name evidence="2" type="ORF">DFP76_11211</name>
</gene>
<evidence type="ECO:0000256" key="1">
    <source>
        <dbReference type="SAM" id="SignalP"/>
    </source>
</evidence>
<keyword evidence="3" id="KW-1185">Reference proteome</keyword>
<comment type="caution">
    <text evidence="2">The sequence shown here is derived from an EMBL/GenBank/DDBJ whole genome shotgun (WGS) entry which is preliminary data.</text>
</comment>
<protein>
    <submittedName>
        <fullName evidence="2">Uncharacterized protein</fullName>
    </submittedName>
</protein>
<organism evidence="2 3">
    <name type="scientific">Marinomonas aquiplantarum</name>
    <dbReference type="NCBI Taxonomy" id="491951"/>
    <lineage>
        <taxon>Bacteria</taxon>
        <taxon>Pseudomonadati</taxon>
        <taxon>Pseudomonadota</taxon>
        <taxon>Gammaproteobacteria</taxon>
        <taxon>Oceanospirillales</taxon>
        <taxon>Oceanospirillaceae</taxon>
        <taxon>Marinomonas</taxon>
    </lineage>
</organism>
<reference evidence="2 3" key="1">
    <citation type="submission" date="2018-06" db="EMBL/GenBank/DDBJ databases">
        <title>Genomic Encyclopedia of Type Strains, Phase III (KMG-III): the genomes of soil and plant-associated and newly described type strains.</title>
        <authorList>
            <person name="Whitman W."/>
        </authorList>
    </citation>
    <scope>NUCLEOTIDE SEQUENCE [LARGE SCALE GENOMIC DNA]</scope>
    <source>
        <strain evidence="2 3">CECT 7732</strain>
    </source>
</reference>
<name>A0A366CU27_9GAMM</name>
<accession>A0A366CU27</accession>
<feature type="chain" id="PRO_5016866738" evidence="1">
    <location>
        <begin position="22"/>
        <end position="97"/>
    </location>
</feature>
<dbReference type="OrthoDB" id="6106877at2"/>
<dbReference type="AlphaFoldDB" id="A0A366CU27"/>
<dbReference type="RefSeq" id="WP_113875625.1">
    <property type="nucleotide sequence ID" value="NZ_QNRF01000012.1"/>
</dbReference>
<dbReference type="EMBL" id="QNRF01000012">
    <property type="protein sequence ID" value="RBO79629.1"/>
    <property type="molecule type" value="Genomic_DNA"/>
</dbReference>
<keyword evidence="1" id="KW-0732">Signal</keyword>
<evidence type="ECO:0000313" key="2">
    <source>
        <dbReference type="EMBL" id="RBO79629.1"/>
    </source>
</evidence>
<proteinExistence type="predicted"/>
<evidence type="ECO:0000313" key="3">
    <source>
        <dbReference type="Proteomes" id="UP000252086"/>
    </source>
</evidence>
<sequence length="97" mass="10999">MYLVKCLCAFLILLSATQAYAECPDWDSRAAADKAAEKYVSGKAFKRAMVLKKHLPSKRKEVASYIYVKADDLYYTVFSLINSKCKAQIIKRTNGKH</sequence>